<keyword evidence="2" id="KW-0731">Sigma factor</keyword>
<dbReference type="InterPro" id="IPR039425">
    <property type="entry name" value="RNA_pol_sigma-70-like"/>
</dbReference>
<name>A0A9E2S9Q9_9BACT</name>
<keyword evidence="1" id="KW-0805">Transcription regulation</keyword>
<dbReference type="CDD" id="cd06171">
    <property type="entry name" value="Sigma70_r4"/>
    <property type="match status" value="1"/>
</dbReference>
<dbReference type="NCBIfam" id="TIGR02985">
    <property type="entry name" value="Sig70_bacteroi1"/>
    <property type="match status" value="1"/>
</dbReference>
<dbReference type="GO" id="GO:0006352">
    <property type="term" value="P:DNA-templated transcription initiation"/>
    <property type="evidence" value="ECO:0007669"/>
    <property type="project" value="InterPro"/>
</dbReference>
<dbReference type="GO" id="GO:0016987">
    <property type="term" value="F:sigma factor activity"/>
    <property type="evidence" value="ECO:0007669"/>
    <property type="project" value="UniProtKB-KW"/>
</dbReference>
<evidence type="ECO:0000256" key="2">
    <source>
        <dbReference type="ARBA" id="ARBA00023082"/>
    </source>
</evidence>
<evidence type="ECO:0000256" key="1">
    <source>
        <dbReference type="ARBA" id="ARBA00023015"/>
    </source>
</evidence>
<gene>
    <name evidence="6" type="ORF">KTO63_08915</name>
</gene>
<evidence type="ECO:0000313" key="7">
    <source>
        <dbReference type="Proteomes" id="UP000812270"/>
    </source>
</evidence>
<dbReference type="InterPro" id="IPR007627">
    <property type="entry name" value="RNA_pol_sigma70_r2"/>
</dbReference>
<comment type="caution">
    <text evidence="6">The sequence shown here is derived from an EMBL/GenBank/DDBJ whole genome shotgun (WGS) entry which is preliminary data.</text>
</comment>
<dbReference type="Pfam" id="PF04542">
    <property type="entry name" value="Sigma70_r2"/>
    <property type="match status" value="1"/>
</dbReference>
<protein>
    <submittedName>
        <fullName evidence="6">RNA polymerase sigma-70 factor</fullName>
    </submittedName>
</protein>
<proteinExistence type="predicted"/>
<dbReference type="RefSeq" id="WP_217790909.1">
    <property type="nucleotide sequence ID" value="NZ_JAHSPG010000004.1"/>
</dbReference>
<dbReference type="Proteomes" id="UP000812270">
    <property type="component" value="Unassembled WGS sequence"/>
</dbReference>
<dbReference type="NCBIfam" id="TIGR02937">
    <property type="entry name" value="sigma70-ECF"/>
    <property type="match status" value="1"/>
</dbReference>
<dbReference type="AlphaFoldDB" id="A0A9E2S9Q9"/>
<dbReference type="PANTHER" id="PTHR43133">
    <property type="entry name" value="RNA POLYMERASE ECF-TYPE SIGMA FACTO"/>
    <property type="match status" value="1"/>
</dbReference>
<dbReference type="GO" id="GO:0003677">
    <property type="term" value="F:DNA binding"/>
    <property type="evidence" value="ECO:0007669"/>
    <property type="project" value="InterPro"/>
</dbReference>
<reference evidence="6" key="1">
    <citation type="submission" date="2021-06" db="EMBL/GenBank/DDBJ databases">
        <authorList>
            <person name="Huq M.A."/>
        </authorList>
    </citation>
    <scope>NUCLEOTIDE SEQUENCE</scope>
    <source>
        <strain evidence="6">MAH-26</strain>
    </source>
</reference>
<dbReference type="InterPro" id="IPR014327">
    <property type="entry name" value="RNA_pol_sigma70_bacteroid"/>
</dbReference>
<organism evidence="6 7">
    <name type="scientific">Pinibacter aurantiacus</name>
    <dbReference type="NCBI Taxonomy" id="2851599"/>
    <lineage>
        <taxon>Bacteria</taxon>
        <taxon>Pseudomonadati</taxon>
        <taxon>Bacteroidota</taxon>
        <taxon>Chitinophagia</taxon>
        <taxon>Chitinophagales</taxon>
        <taxon>Chitinophagaceae</taxon>
        <taxon>Pinibacter</taxon>
    </lineage>
</organism>
<dbReference type="InterPro" id="IPR014284">
    <property type="entry name" value="RNA_pol_sigma-70_dom"/>
</dbReference>
<feature type="domain" description="RNA polymerase sigma factor 70 region 4 type 2" evidence="5">
    <location>
        <begin position="127"/>
        <end position="172"/>
    </location>
</feature>
<evidence type="ECO:0000313" key="6">
    <source>
        <dbReference type="EMBL" id="MBV4357264.1"/>
    </source>
</evidence>
<keyword evidence="3" id="KW-0804">Transcription</keyword>
<keyword evidence="7" id="KW-1185">Reference proteome</keyword>
<dbReference type="PANTHER" id="PTHR43133:SF46">
    <property type="entry name" value="RNA POLYMERASE SIGMA-70 FACTOR ECF SUBFAMILY"/>
    <property type="match status" value="1"/>
</dbReference>
<dbReference type="Pfam" id="PF08281">
    <property type="entry name" value="Sigma70_r4_2"/>
    <property type="match status" value="1"/>
</dbReference>
<dbReference type="InterPro" id="IPR013249">
    <property type="entry name" value="RNA_pol_sigma70_r4_t2"/>
</dbReference>
<evidence type="ECO:0000256" key="3">
    <source>
        <dbReference type="ARBA" id="ARBA00023163"/>
    </source>
</evidence>
<feature type="domain" description="RNA polymerase sigma-70 region 2" evidence="4">
    <location>
        <begin position="29"/>
        <end position="95"/>
    </location>
</feature>
<evidence type="ECO:0000259" key="4">
    <source>
        <dbReference type="Pfam" id="PF04542"/>
    </source>
</evidence>
<sequence>MNNLNGEKENYLILQGIAANDQQSFRKLFDLFAHRLANFSQAILNSRETAVEVVDDVFVKLWKNRQQALDIQNISVYLYTAVKNSSLNYLSKKAKEQVTDPFDFININISADQTPEQKMITKELFKKIESAIDQLPPRCKMVFKLVREDGLKYKDVAEILNISINTVDAQMVIAVRRISESMRGNLSLPVVRLPQKNNRR</sequence>
<accession>A0A9E2S9Q9</accession>
<evidence type="ECO:0000259" key="5">
    <source>
        <dbReference type="Pfam" id="PF08281"/>
    </source>
</evidence>
<dbReference type="EMBL" id="JAHSPG010000004">
    <property type="protein sequence ID" value="MBV4357264.1"/>
    <property type="molecule type" value="Genomic_DNA"/>
</dbReference>